<accession>A0A6A6RAH8</accession>
<dbReference type="InterPro" id="IPR039340">
    <property type="entry name" value="Tfc4/TFIIIC-102/Sfc4"/>
</dbReference>
<dbReference type="PANTHER" id="PTHR23082">
    <property type="entry name" value="TRANSCRIPTION INITIATION FACTOR IIIC TFIIIC , POLYPEPTIDE 3-RELATED"/>
    <property type="match status" value="1"/>
</dbReference>
<dbReference type="InterPro" id="IPR019734">
    <property type="entry name" value="TPR_rpt"/>
</dbReference>
<evidence type="ECO:0000313" key="3">
    <source>
        <dbReference type="EMBL" id="KAF2501798.1"/>
    </source>
</evidence>
<evidence type="ECO:0000256" key="1">
    <source>
        <dbReference type="PROSITE-ProRule" id="PRU00339"/>
    </source>
</evidence>
<dbReference type="GO" id="GO:0000127">
    <property type="term" value="C:transcription factor TFIIIC complex"/>
    <property type="evidence" value="ECO:0007669"/>
    <property type="project" value="TreeGrafter"/>
</dbReference>
<dbReference type="SUPFAM" id="SSF48452">
    <property type="entry name" value="TPR-like"/>
    <property type="match status" value="2"/>
</dbReference>
<dbReference type="Gene3D" id="1.25.40.10">
    <property type="entry name" value="Tetratricopeptide repeat domain"/>
    <property type="match status" value="3"/>
</dbReference>
<evidence type="ECO:0000313" key="4">
    <source>
        <dbReference type="Proteomes" id="UP000799750"/>
    </source>
</evidence>
<feature type="compositionally biased region" description="Acidic residues" evidence="2">
    <location>
        <begin position="197"/>
        <end position="214"/>
    </location>
</feature>
<feature type="compositionally biased region" description="Polar residues" evidence="2">
    <location>
        <begin position="31"/>
        <end position="48"/>
    </location>
</feature>
<feature type="region of interest" description="Disordered" evidence="2">
    <location>
        <begin position="749"/>
        <end position="789"/>
    </location>
</feature>
<feature type="compositionally biased region" description="Basic residues" evidence="2">
    <location>
        <begin position="226"/>
        <end position="261"/>
    </location>
</feature>
<dbReference type="Proteomes" id="UP000799750">
    <property type="component" value="Unassembled WGS sequence"/>
</dbReference>
<dbReference type="OrthoDB" id="9991317at2759"/>
<dbReference type="InterPro" id="IPR011990">
    <property type="entry name" value="TPR-like_helical_dom_sf"/>
</dbReference>
<proteinExistence type="predicted"/>
<dbReference type="GO" id="GO:0006383">
    <property type="term" value="P:transcription by RNA polymerase III"/>
    <property type="evidence" value="ECO:0007669"/>
    <property type="project" value="InterPro"/>
</dbReference>
<dbReference type="EMBL" id="MU004182">
    <property type="protein sequence ID" value="KAF2501798.1"/>
    <property type="molecule type" value="Genomic_DNA"/>
</dbReference>
<keyword evidence="4" id="KW-1185">Reference proteome</keyword>
<feature type="region of interest" description="Disordered" evidence="2">
    <location>
        <begin position="796"/>
        <end position="815"/>
    </location>
</feature>
<feature type="region of interest" description="Disordered" evidence="2">
    <location>
        <begin position="1"/>
        <end position="84"/>
    </location>
</feature>
<organism evidence="3 4">
    <name type="scientific">Lophium mytilinum</name>
    <dbReference type="NCBI Taxonomy" id="390894"/>
    <lineage>
        <taxon>Eukaryota</taxon>
        <taxon>Fungi</taxon>
        <taxon>Dikarya</taxon>
        <taxon>Ascomycota</taxon>
        <taxon>Pezizomycotina</taxon>
        <taxon>Dothideomycetes</taxon>
        <taxon>Pleosporomycetidae</taxon>
        <taxon>Mytilinidiales</taxon>
        <taxon>Mytilinidiaceae</taxon>
        <taxon>Lophium</taxon>
    </lineage>
</organism>
<name>A0A6A6RAH8_9PEZI</name>
<sequence length="1298" mass="146872">MDRGYGRYGWPNGNPDEEEPLTPGQYLDPFSTEQSFSGQPQTPFNHSASPFLPDGPFGPSGQPFHSPYQNGNGYGHQVPGPTNSHQVPTITTDGNPFISSNLAAPQTATYQTESAFATAGPVIHDGFIPTNFEESDDEDANYPELPDAVRTNLQGYQNYVNSFEHGILYDASDSESESDEDPAVEEAFVNDIRDANDPEVDPDFSASDAEELNSGDELLVPESPRRGRGRGNARGRSSARGKSSTRARGRGRGGARARARGRSILDRRPPARNTRSGNVRRGARKAADPGQQYKRLQIKANESYLNQDFKTAAEYAMTAIQLNPEIFATHSLLSEIYLDMGDEQRSLEALIVGAPTKRDKHLWFHVLQRVWELDEKKYPMYTRNTKIGVAISCLREILIIDPRDYEARYEKLKIELELGNVAKAVSLCRLMLDIKPHETDILREMARLCTKDAKGQKYLDTASKSFENAINHFITNEDFADSNFDWPLLNYYLEVVEKQKKHKKAVTQAKRLSRWLLGRKDEVFWDELDDDREWDLAPEPRRIDVAGFELGKYSFVKYGAGLPMEVRVKMGTNRLRMGGLENYEEAMRHLELLEPDVRGTDAKVMDYGDLFREAAEALKSEEHFEQVIRFYQTLKTNPAEMNVPSYITLIRSYNALGRSDEAAEDMEILINFECKKVEELALLAKFLEASGKSYEAIKRGRQAYDMGGHSLLKRLQFKHIAAVLPDWMPRTPMGRGPYQKRLYSSVSKAPEANGAAASSKKVPGKRLMLRTLAPRPASGDDTVSDEDDMDVEEALTDEDNEATDVPPRPLEAPQPKKISMQHPRVAGPITYMPYLMAFNGEEQDEELLAPLTSIRKRILDAERQRPDEFHYQKGLDRKMRANFALLQELGEDATKGDRAAAEKCLDAGEEMATEFLEFEMFSCDINEPFKGYFRKKGLEWREAILSRLACFSNRVEDGEHDIDPRADDSCNDFHGISFEDWGGVLIQYSLLLAKTGDARACFTTLKGASDSSIFFHRKDLLYRIYTCWLACAIECDSSQQTVNAVRWFMKNFPCSSDIYRLYSFANRLLGEGSFYSTAVNQKLILRHIKLSDYKQMTEPQRDWFKYNDTARANYLGRAVRDGFLRHVQGHDAALFALLGHTLADGATYTAALNYYFRAYTICPDDPILNLCIGLCYVQHAMKRQSENRQFQVQQGMAFVVRYYELRTKEDIAVLVQEAEFNMGRVWHLLGLSQLAMPCYRKCIELGPKVRAEHEKGEQSGDAVEDFSAEAAFAIQTILALAGDFEGARKVTEEALVIE</sequence>
<keyword evidence="1" id="KW-0802">TPR repeat</keyword>
<gene>
    <name evidence="3" type="ORF">BU16DRAFT_613635</name>
</gene>
<protein>
    <submittedName>
        <fullName evidence="3">TPR-like protein</fullName>
    </submittedName>
</protein>
<dbReference type="PROSITE" id="PS50005">
    <property type="entry name" value="TPR"/>
    <property type="match status" value="1"/>
</dbReference>
<reference evidence="3" key="1">
    <citation type="journal article" date="2020" name="Stud. Mycol.">
        <title>101 Dothideomycetes genomes: a test case for predicting lifestyles and emergence of pathogens.</title>
        <authorList>
            <person name="Haridas S."/>
            <person name="Albert R."/>
            <person name="Binder M."/>
            <person name="Bloem J."/>
            <person name="Labutti K."/>
            <person name="Salamov A."/>
            <person name="Andreopoulos B."/>
            <person name="Baker S."/>
            <person name="Barry K."/>
            <person name="Bills G."/>
            <person name="Bluhm B."/>
            <person name="Cannon C."/>
            <person name="Castanera R."/>
            <person name="Culley D."/>
            <person name="Daum C."/>
            <person name="Ezra D."/>
            <person name="Gonzalez J."/>
            <person name="Henrissat B."/>
            <person name="Kuo A."/>
            <person name="Liang C."/>
            <person name="Lipzen A."/>
            <person name="Lutzoni F."/>
            <person name="Magnuson J."/>
            <person name="Mondo S."/>
            <person name="Nolan M."/>
            <person name="Ohm R."/>
            <person name="Pangilinan J."/>
            <person name="Park H.-J."/>
            <person name="Ramirez L."/>
            <person name="Alfaro M."/>
            <person name="Sun H."/>
            <person name="Tritt A."/>
            <person name="Yoshinaga Y."/>
            <person name="Zwiers L.-H."/>
            <person name="Turgeon B."/>
            <person name="Goodwin S."/>
            <person name="Spatafora J."/>
            <person name="Crous P."/>
            <person name="Grigoriev I."/>
        </authorList>
    </citation>
    <scope>NUCLEOTIDE SEQUENCE</scope>
    <source>
        <strain evidence="3">CBS 269.34</strain>
    </source>
</reference>
<evidence type="ECO:0000256" key="2">
    <source>
        <dbReference type="SAM" id="MobiDB-lite"/>
    </source>
</evidence>
<feature type="region of interest" description="Disordered" evidence="2">
    <location>
        <begin position="189"/>
        <end position="292"/>
    </location>
</feature>
<dbReference type="SMART" id="SM00028">
    <property type="entry name" value="TPR"/>
    <property type="match status" value="5"/>
</dbReference>
<dbReference type="PANTHER" id="PTHR23082:SF0">
    <property type="entry name" value="GENERAL TRANSCRIPTION FACTOR 3C POLYPEPTIDE 3"/>
    <property type="match status" value="1"/>
</dbReference>
<feature type="repeat" description="TPR" evidence="1">
    <location>
        <begin position="1132"/>
        <end position="1165"/>
    </location>
</feature>